<evidence type="ECO:0000256" key="1">
    <source>
        <dbReference type="SAM" id="MobiDB-lite"/>
    </source>
</evidence>
<dbReference type="AlphaFoldDB" id="A0A4Y2J4Z4"/>
<gene>
    <name evidence="2" type="ORF">AVEN_251382_1</name>
</gene>
<feature type="region of interest" description="Disordered" evidence="1">
    <location>
        <begin position="29"/>
        <end position="61"/>
    </location>
</feature>
<organism evidence="2 3">
    <name type="scientific">Araneus ventricosus</name>
    <name type="common">Orbweaver spider</name>
    <name type="synonym">Epeira ventricosa</name>
    <dbReference type="NCBI Taxonomy" id="182803"/>
    <lineage>
        <taxon>Eukaryota</taxon>
        <taxon>Metazoa</taxon>
        <taxon>Ecdysozoa</taxon>
        <taxon>Arthropoda</taxon>
        <taxon>Chelicerata</taxon>
        <taxon>Arachnida</taxon>
        <taxon>Araneae</taxon>
        <taxon>Araneomorphae</taxon>
        <taxon>Entelegynae</taxon>
        <taxon>Araneoidea</taxon>
        <taxon>Araneidae</taxon>
        <taxon>Araneus</taxon>
    </lineage>
</organism>
<reference evidence="2 3" key="1">
    <citation type="journal article" date="2019" name="Sci. Rep.">
        <title>Orb-weaving spider Araneus ventricosus genome elucidates the spidroin gene catalogue.</title>
        <authorList>
            <person name="Kono N."/>
            <person name="Nakamura H."/>
            <person name="Ohtoshi R."/>
            <person name="Moran D.A.P."/>
            <person name="Shinohara A."/>
            <person name="Yoshida Y."/>
            <person name="Fujiwara M."/>
            <person name="Mori M."/>
            <person name="Tomita M."/>
            <person name="Arakawa K."/>
        </authorList>
    </citation>
    <scope>NUCLEOTIDE SEQUENCE [LARGE SCALE GENOMIC DNA]</scope>
</reference>
<dbReference type="Proteomes" id="UP000499080">
    <property type="component" value="Unassembled WGS sequence"/>
</dbReference>
<comment type="caution">
    <text evidence="2">The sequence shown here is derived from an EMBL/GenBank/DDBJ whole genome shotgun (WGS) entry which is preliminary data.</text>
</comment>
<name>A0A4Y2J4Z4_ARAVE</name>
<proteinExistence type="predicted"/>
<evidence type="ECO:0000313" key="3">
    <source>
        <dbReference type="Proteomes" id="UP000499080"/>
    </source>
</evidence>
<keyword evidence="3" id="KW-1185">Reference proteome</keyword>
<accession>A0A4Y2J4Z4</accession>
<dbReference type="EMBL" id="BGPR01188807">
    <property type="protein sequence ID" value="GBM85217.1"/>
    <property type="molecule type" value="Genomic_DNA"/>
</dbReference>
<sequence>MTRATPELAPPPTERYGVWPATYDVACRRPNTDGSSVESGFEPGTHRPRSRDITTKPSWPH</sequence>
<feature type="non-terminal residue" evidence="2">
    <location>
        <position position="61"/>
    </location>
</feature>
<protein>
    <submittedName>
        <fullName evidence="2">Uncharacterized protein</fullName>
    </submittedName>
</protein>
<evidence type="ECO:0000313" key="2">
    <source>
        <dbReference type="EMBL" id="GBM85217.1"/>
    </source>
</evidence>